<dbReference type="GO" id="GO:0005524">
    <property type="term" value="F:ATP binding"/>
    <property type="evidence" value="ECO:0007669"/>
    <property type="project" value="UniProtKB-UniRule"/>
</dbReference>
<keyword evidence="5 10" id="KW-0819">tRNA processing</keyword>
<dbReference type="SUPFAM" id="SSF52540">
    <property type="entry name" value="P-loop containing nucleoside triphosphate hydrolases"/>
    <property type="match status" value="2"/>
</dbReference>
<reference evidence="14" key="2">
    <citation type="journal article" date="2021" name="PeerJ">
        <title>Extensive microbial diversity within the chicken gut microbiome revealed by metagenomics and culture.</title>
        <authorList>
            <person name="Gilroy R."/>
            <person name="Ravi A."/>
            <person name="Getino M."/>
            <person name="Pursley I."/>
            <person name="Horton D.L."/>
            <person name="Alikhan N.F."/>
            <person name="Baker D."/>
            <person name="Gharbi K."/>
            <person name="Hall N."/>
            <person name="Watson M."/>
            <person name="Adriaenssens E.M."/>
            <person name="Foster-Nyarko E."/>
            <person name="Jarju S."/>
            <person name="Secka A."/>
            <person name="Antonio M."/>
            <person name="Oren A."/>
            <person name="Chaudhuri R.R."/>
            <person name="La Ragione R."/>
            <person name="Hildebrand F."/>
            <person name="Pallen M.J."/>
        </authorList>
    </citation>
    <scope>NUCLEOTIDE SEQUENCE</scope>
    <source>
        <strain evidence="14">23406</strain>
    </source>
</reference>
<dbReference type="InterPro" id="IPR039657">
    <property type="entry name" value="Dimethylallyltransferase"/>
</dbReference>
<comment type="similarity">
    <text evidence="3 10 13">Belongs to the IPP transferase family.</text>
</comment>
<evidence type="ECO:0000256" key="9">
    <source>
        <dbReference type="ARBA" id="ARBA00049563"/>
    </source>
</evidence>
<dbReference type="HAMAP" id="MF_00185">
    <property type="entry name" value="IPP_trans"/>
    <property type="match status" value="1"/>
</dbReference>
<gene>
    <name evidence="10 14" type="primary">miaA</name>
    <name evidence="14" type="ORF">IAB14_02950</name>
</gene>
<evidence type="ECO:0000256" key="13">
    <source>
        <dbReference type="RuleBase" id="RU003785"/>
    </source>
</evidence>
<feature type="binding site" evidence="10">
    <location>
        <begin position="8"/>
        <end position="13"/>
    </location>
    <ligand>
        <name>substrate</name>
    </ligand>
</feature>
<evidence type="ECO:0000256" key="4">
    <source>
        <dbReference type="ARBA" id="ARBA00022679"/>
    </source>
</evidence>
<keyword evidence="8 10" id="KW-0460">Magnesium</keyword>
<organism evidence="14 15">
    <name type="scientific">Candidatus Stercoripulliclostridium merdipullorum</name>
    <dbReference type="NCBI Taxonomy" id="2840952"/>
    <lineage>
        <taxon>Bacteria</taxon>
        <taxon>Bacillati</taxon>
        <taxon>Bacillota</taxon>
        <taxon>Clostridia</taxon>
        <taxon>Eubacteriales</taxon>
        <taxon>Candidatus Stercoripulliclostridium</taxon>
    </lineage>
</organism>
<accession>A0A9D1SXN6</accession>
<evidence type="ECO:0000256" key="1">
    <source>
        <dbReference type="ARBA" id="ARBA00001946"/>
    </source>
</evidence>
<keyword evidence="6 10" id="KW-0547">Nucleotide-binding</keyword>
<comment type="cofactor">
    <cofactor evidence="1 10">
        <name>Mg(2+)</name>
        <dbReference type="ChEBI" id="CHEBI:18420"/>
    </cofactor>
</comment>
<dbReference type="PANTHER" id="PTHR11088:SF60">
    <property type="entry name" value="TRNA DIMETHYLALLYLTRANSFERASE"/>
    <property type="match status" value="1"/>
</dbReference>
<feature type="site" description="Interaction with substrate tRNA" evidence="10">
    <location>
        <position position="120"/>
    </location>
</feature>
<dbReference type="Gene3D" id="1.10.20.140">
    <property type="match status" value="1"/>
</dbReference>
<evidence type="ECO:0000256" key="10">
    <source>
        <dbReference type="HAMAP-Rule" id="MF_00185"/>
    </source>
</evidence>
<dbReference type="NCBIfam" id="TIGR00174">
    <property type="entry name" value="miaA"/>
    <property type="match status" value="1"/>
</dbReference>
<comment type="caution">
    <text evidence="10">Lacks conserved residue(s) required for the propagation of feature annotation.</text>
</comment>
<evidence type="ECO:0000256" key="2">
    <source>
        <dbReference type="ARBA" id="ARBA00003213"/>
    </source>
</evidence>
<dbReference type="PANTHER" id="PTHR11088">
    <property type="entry name" value="TRNA DIMETHYLALLYLTRANSFERASE"/>
    <property type="match status" value="1"/>
</dbReference>
<evidence type="ECO:0000256" key="3">
    <source>
        <dbReference type="ARBA" id="ARBA00005842"/>
    </source>
</evidence>
<evidence type="ECO:0000313" key="14">
    <source>
        <dbReference type="EMBL" id="HIV00057.1"/>
    </source>
</evidence>
<sequence length="306" mass="34263">MILIGGATASGKTALAAEVARKIGGEIVSADSMQIYRGMNIGTAKERDDDLGVVQHMIDICNPDDPFTVADYKTLARRAVADITARGKVAVVAGGTGFYINALLYTMDYGGDRAAELRWRERLIADAEQYGNLHLHRKLQEVDPVSAQKIHPNNLKRVIRALEVTYSSGTAFSAQNNVRFEPVEPFVMVTLSGDSAELRCRIERRVDKMIEAGLESEVRGLVDRGYAFDLQSMQGIGYKEWKPYFDGTATVDDVREAICKNTREYAKRQRTWFSGQYPTIATPVTLQPDTADRLIDRYRQELRMTR</sequence>
<dbReference type="Proteomes" id="UP000886891">
    <property type="component" value="Unassembled WGS sequence"/>
</dbReference>
<feature type="region of interest" description="Interaction with substrate tRNA" evidence="10">
    <location>
        <begin position="31"/>
        <end position="34"/>
    </location>
</feature>
<dbReference type="AlphaFoldDB" id="A0A9D1SXN6"/>
<comment type="function">
    <text evidence="2 10 12">Catalyzes the transfer of a dimethylallyl group onto the adenine at position 37 in tRNAs that read codons beginning with uridine, leading to the formation of N6-(dimethylallyl)adenosine (i(6)A).</text>
</comment>
<evidence type="ECO:0000313" key="15">
    <source>
        <dbReference type="Proteomes" id="UP000886891"/>
    </source>
</evidence>
<dbReference type="InterPro" id="IPR018022">
    <property type="entry name" value="IPT"/>
</dbReference>
<protein>
    <recommendedName>
        <fullName evidence="10">tRNA dimethylallyltransferase</fullName>
        <ecNumber evidence="10">2.5.1.75</ecNumber>
    </recommendedName>
    <alternativeName>
        <fullName evidence="10">Dimethylallyl diphosphate:tRNA dimethylallyltransferase</fullName>
        <shortName evidence="10">DMAPP:tRNA dimethylallyltransferase</shortName>
        <shortName evidence="10">DMATase</shortName>
    </alternativeName>
    <alternativeName>
        <fullName evidence="10">Isopentenyl-diphosphate:tRNA isopentenyltransferase</fullName>
        <shortName evidence="10">IPP transferase</shortName>
        <shortName evidence="10">IPPT</shortName>
        <shortName evidence="10">IPTase</shortName>
    </alternativeName>
</protein>
<evidence type="ECO:0000256" key="5">
    <source>
        <dbReference type="ARBA" id="ARBA00022694"/>
    </source>
</evidence>
<name>A0A9D1SXN6_9FIRM</name>
<dbReference type="GO" id="GO:0006400">
    <property type="term" value="P:tRNA modification"/>
    <property type="evidence" value="ECO:0007669"/>
    <property type="project" value="TreeGrafter"/>
</dbReference>
<reference evidence="14" key="1">
    <citation type="submission" date="2020-10" db="EMBL/GenBank/DDBJ databases">
        <authorList>
            <person name="Gilroy R."/>
        </authorList>
    </citation>
    <scope>NUCLEOTIDE SEQUENCE</scope>
    <source>
        <strain evidence="14">23406</strain>
    </source>
</reference>
<dbReference type="GO" id="GO:0052381">
    <property type="term" value="F:tRNA dimethylallyltransferase activity"/>
    <property type="evidence" value="ECO:0007669"/>
    <property type="project" value="UniProtKB-UniRule"/>
</dbReference>
<dbReference type="Gene3D" id="3.40.50.300">
    <property type="entry name" value="P-loop containing nucleotide triphosphate hydrolases"/>
    <property type="match status" value="1"/>
</dbReference>
<proteinExistence type="inferred from homology"/>
<comment type="subunit">
    <text evidence="10">Monomer.</text>
</comment>
<feature type="site" description="Interaction with substrate tRNA" evidence="10">
    <location>
        <position position="96"/>
    </location>
</feature>
<evidence type="ECO:0000256" key="8">
    <source>
        <dbReference type="ARBA" id="ARBA00022842"/>
    </source>
</evidence>
<evidence type="ECO:0000256" key="6">
    <source>
        <dbReference type="ARBA" id="ARBA00022741"/>
    </source>
</evidence>
<keyword evidence="7 10" id="KW-0067">ATP-binding</keyword>
<dbReference type="InterPro" id="IPR027417">
    <property type="entry name" value="P-loop_NTPase"/>
</dbReference>
<evidence type="ECO:0000256" key="7">
    <source>
        <dbReference type="ARBA" id="ARBA00022840"/>
    </source>
</evidence>
<comment type="catalytic activity">
    <reaction evidence="9 10 11">
        <text>adenosine(37) in tRNA + dimethylallyl diphosphate = N(6)-dimethylallyladenosine(37) in tRNA + diphosphate</text>
        <dbReference type="Rhea" id="RHEA:26482"/>
        <dbReference type="Rhea" id="RHEA-COMP:10162"/>
        <dbReference type="Rhea" id="RHEA-COMP:10375"/>
        <dbReference type="ChEBI" id="CHEBI:33019"/>
        <dbReference type="ChEBI" id="CHEBI:57623"/>
        <dbReference type="ChEBI" id="CHEBI:74411"/>
        <dbReference type="ChEBI" id="CHEBI:74415"/>
        <dbReference type="EC" id="2.5.1.75"/>
    </reaction>
</comment>
<keyword evidence="4 10" id="KW-0808">Transferase</keyword>
<feature type="binding site" evidence="10">
    <location>
        <begin position="6"/>
        <end position="13"/>
    </location>
    <ligand>
        <name>ATP</name>
        <dbReference type="ChEBI" id="CHEBI:30616"/>
    </ligand>
</feature>
<dbReference type="Pfam" id="PF01715">
    <property type="entry name" value="IPPT"/>
    <property type="match status" value="1"/>
</dbReference>
<comment type="caution">
    <text evidence="14">The sequence shown here is derived from an EMBL/GenBank/DDBJ whole genome shotgun (WGS) entry which is preliminary data.</text>
</comment>
<evidence type="ECO:0000256" key="11">
    <source>
        <dbReference type="RuleBase" id="RU003783"/>
    </source>
</evidence>
<dbReference type="EC" id="2.5.1.75" evidence="10"/>
<dbReference type="EMBL" id="DVOH01000022">
    <property type="protein sequence ID" value="HIV00057.1"/>
    <property type="molecule type" value="Genomic_DNA"/>
</dbReference>
<evidence type="ECO:0000256" key="12">
    <source>
        <dbReference type="RuleBase" id="RU003784"/>
    </source>
</evidence>